<dbReference type="SUPFAM" id="SSF49464">
    <property type="entry name" value="Carboxypeptidase regulatory domain-like"/>
    <property type="match status" value="1"/>
</dbReference>
<sequence>MLFAQSGVIRGKVVAQGTNNPVPKASVFLNNATFGTATADDGSFTLNGVKPGQYDIIVSVLGFEEYSQQVQVNNNTTDLNISLTPKVMMMREVVITTNADWKKNYEKFKKDFIGVNNNSKLCKVDNPRVLNLGFNRRSQTLEASTDEFLVVENQALGYRVKFLLNDFKSDNIANTISYSGRALFEDLPGSEAQKKKWKGKRDEAYYGSSKHFYRSLYKNRLTEDGFQIYDFNREIDPNRPPEAIIQKKLKQFNGINRDSIMFWLDKEKMPKWYHESLTRPALKAFDVVRTTRQNGIYVITFPRYLYVVYTKKRESYDFKDLYRPLDMPNYEASVITLNGGYAVFDMNGTIVTNAPLNEGTWSKAKLGDMLPVDYEPGE</sequence>
<dbReference type="Proteomes" id="UP001597010">
    <property type="component" value="Unassembled WGS sequence"/>
</dbReference>
<dbReference type="InterPro" id="IPR008969">
    <property type="entry name" value="CarboxyPept-like_regulatory"/>
</dbReference>
<dbReference type="RefSeq" id="WP_377115820.1">
    <property type="nucleotide sequence ID" value="NZ_JBHTHZ010000011.1"/>
</dbReference>
<dbReference type="Gene3D" id="2.60.40.1120">
    <property type="entry name" value="Carboxypeptidase-like, regulatory domain"/>
    <property type="match status" value="1"/>
</dbReference>
<evidence type="ECO:0000313" key="1">
    <source>
        <dbReference type="EMBL" id="MFD0794461.1"/>
    </source>
</evidence>
<keyword evidence="2" id="KW-1185">Reference proteome</keyword>
<accession>A0ABW3AV91</accession>
<gene>
    <name evidence="1" type="ORF">ACFQZX_12610</name>
</gene>
<dbReference type="EMBL" id="JBHTHZ010000011">
    <property type="protein sequence ID" value="MFD0794461.1"/>
    <property type="molecule type" value="Genomic_DNA"/>
</dbReference>
<name>A0ABW3AV91_9SPHI</name>
<proteinExistence type="predicted"/>
<protein>
    <submittedName>
        <fullName evidence="1">Carboxypeptidase-like regulatory domain-containing protein</fullName>
    </submittedName>
</protein>
<dbReference type="Pfam" id="PF13715">
    <property type="entry name" value="CarbopepD_reg_2"/>
    <property type="match status" value="1"/>
</dbReference>
<comment type="caution">
    <text evidence="1">The sequence shown here is derived from an EMBL/GenBank/DDBJ whole genome shotgun (WGS) entry which is preliminary data.</text>
</comment>
<organism evidence="1 2">
    <name type="scientific">Mucilaginibacter litoreus</name>
    <dbReference type="NCBI Taxonomy" id="1048221"/>
    <lineage>
        <taxon>Bacteria</taxon>
        <taxon>Pseudomonadati</taxon>
        <taxon>Bacteroidota</taxon>
        <taxon>Sphingobacteriia</taxon>
        <taxon>Sphingobacteriales</taxon>
        <taxon>Sphingobacteriaceae</taxon>
        <taxon>Mucilaginibacter</taxon>
    </lineage>
</organism>
<evidence type="ECO:0000313" key="2">
    <source>
        <dbReference type="Proteomes" id="UP001597010"/>
    </source>
</evidence>
<reference evidence="2" key="1">
    <citation type="journal article" date="2019" name="Int. J. Syst. Evol. Microbiol.">
        <title>The Global Catalogue of Microorganisms (GCM) 10K type strain sequencing project: providing services to taxonomists for standard genome sequencing and annotation.</title>
        <authorList>
            <consortium name="The Broad Institute Genomics Platform"/>
            <consortium name="The Broad Institute Genome Sequencing Center for Infectious Disease"/>
            <person name="Wu L."/>
            <person name="Ma J."/>
        </authorList>
    </citation>
    <scope>NUCLEOTIDE SEQUENCE [LARGE SCALE GENOMIC DNA]</scope>
    <source>
        <strain evidence="2">CCUG 61484</strain>
    </source>
</reference>